<protein>
    <submittedName>
        <fullName evidence="5">Uncharacterized protein</fullName>
    </submittedName>
</protein>
<keyword evidence="2" id="KW-0433">Leucine-rich repeat</keyword>
<accession>A0A8J8P2W3</accession>
<evidence type="ECO:0000256" key="1">
    <source>
        <dbReference type="ARBA" id="ARBA00022468"/>
    </source>
</evidence>
<dbReference type="GO" id="GO:0031267">
    <property type="term" value="F:small GTPase binding"/>
    <property type="evidence" value="ECO:0007669"/>
    <property type="project" value="TreeGrafter"/>
</dbReference>
<reference evidence="5" key="1">
    <citation type="submission" date="2019-06" db="EMBL/GenBank/DDBJ databases">
        <authorList>
            <person name="Zheng W."/>
        </authorList>
    </citation>
    <scope>NUCLEOTIDE SEQUENCE</scope>
    <source>
        <strain evidence="5">QDHG01</strain>
    </source>
</reference>
<gene>
    <name evidence="5" type="ORF">FGO68_gene11676</name>
</gene>
<dbReference type="GO" id="GO:0006913">
    <property type="term" value="P:nucleocytoplasmic transport"/>
    <property type="evidence" value="ECO:0007669"/>
    <property type="project" value="TreeGrafter"/>
</dbReference>
<dbReference type="InterPro" id="IPR032675">
    <property type="entry name" value="LRR_dom_sf"/>
</dbReference>
<dbReference type="SUPFAM" id="SSF52047">
    <property type="entry name" value="RNI-like"/>
    <property type="match status" value="1"/>
</dbReference>
<feature type="compositionally biased region" description="Low complexity" evidence="4">
    <location>
        <begin position="636"/>
        <end position="647"/>
    </location>
</feature>
<dbReference type="Proteomes" id="UP000785679">
    <property type="component" value="Unassembled WGS sequence"/>
</dbReference>
<dbReference type="SMART" id="SM00368">
    <property type="entry name" value="LRR_RI"/>
    <property type="match status" value="10"/>
</dbReference>
<dbReference type="PANTHER" id="PTHR24113">
    <property type="entry name" value="RAN GTPASE-ACTIVATING PROTEIN 1"/>
    <property type="match status" value="1"/>
</dbReference>
<dbReference type="InterPro" id="IPR001611">
    <property type="entry name" value="Leu-rich_rpt"/>
</dbReference>
<organism evidence="5 6">
    <name type="scientific">Halteria grandinella</name>
    <dbReference type="NCBI Taxonomy" id="5974"/>
    <lineage>
        <taxon>Eukaryota</taxon>
        <taxon>Sar</taxon>
        <taxon>Alveolata</taxon>
        <taxon>Ciliophora</taxon>
        <taxon>Intramacronucleata</taxon>
        <taxon>Spirotrichea</taxon>
        <taxon>Stichotrichia</taxon>
        <taxon>Sporadotrichida</taxon>
        <taxon>Halteriidae</taxon>
        <taxon>Halteria</taxon>
    </lineage>
</organism>
<comment type="caution">
    <text evidence="5">The sequence shown here is derived from an EMBL/GenBank/DDBJ whole genome shotgun (WGS) entry which is preliminary data.</text>
</comment>
<evidence type="ECO:0000256" key="2">
    <source>
        <dbReference type="ARBA" id="ARBA00022614"/>
    </source>
</evidence>
<dbReference type="GO" id="GO:0005829">
    <property type="term" value="C:cytosol"/>
    <property type="evidence" value="ECO:0007669"/>
    <property type="project" value="TreeGrafter"/>
</dbReference>
<dbReference type="GO" id="GO:0005096">
    <property type="term" value="F:GTPase activator activity"/>
    <property type="evidence" value="ECO:0007669"/>
    <property type="project" value="UniProtKB-KW"/>
</dbReference>
<dbReference type="GO" id="GO:0048471">
    <property type="term" value="C:perinuclear region of cytoplasm"/>
    <property type="evidence" value="ECO:0007669"/>
    <property type="project" value="TreeGrafter"/>
</dbReference>
<proteinExistence type="predicted"/>
<keyword evidence="3" id="KW-0677">Repeat</keyword>
<keyword evidence="6" id="KW-1185">Reference proteome</keyword>
<evidence type="ECO:0000256" key="3">
    <source>
        <dbReference type="ARBA" id="ARBA00022737"/>
    </source>
</evidence>
<evidence type="ECO:0000313" key="6">
    <source>
        <dbReference type="Proteomes" id="UP000785679"/>
    </source>
</evidence>
<dbReference type="PANTHER" id="PTHR24113:SF12">
    <property type="entry name" value="RAN GTPASE-ACTIVATING PROTEIN 1"/>
    <property type="match status" value="1"/>
</dbReference>
<feature type="region of interest" description="Disordered" evidence="4">
    <location>
        <begin position="634"/>
        <end position="653"/>
    </location>
</feature>
<dbReference type="EMBL" id="RRYP01002372">
    <property type="protein sequence ID" value="TNV84850.1"/>
    <property type="molecule type" value="Genomic_DNA"/>
</dbReference>
<dbReference type="Gene3D" id="3.80.10.10">
    <property type="entry name" value="Ribonuclease Inhibitor"/>
    <property type="match status" value="5"/>
</dbReference>
<dbReference type="InterPro" id="IPR027038">
    <property type="entry name" value="RanGap"/>
</dbReference>
<keyword evidence="1" id="KW-0343">GTPase activation</keyword>
<dbReference type="Pfam" id="PF13516">
    <property type="entry name" value="LRR_6"/>
    <property type="match status" value="6"/>
</dbReference>
<dbReference type="AlphaFoldDB" id="A0A8J8P2W3"/>
<dbReference type="GO" id="GO:0005634">
    <property type="term" value="C:nucleus"/>
    <property type="evidence" value="ECO:0007669"/>
    <property type="project" value="TreeGrafter"/>
</dbReference>
<sequence>MGRHQGSLRELKKDVDIKVPENMIVELFHARCEDLKLPQDSRPKHMLEGFARNIESCIRGRVVNLKNAQFGPRSALIIKKILLHCREYFSQLLLGDNDLQDSGISELCEVIKANKSLIKVDLSCNGLTSKCSQGMYEALLKNVSIIDLDLSSKGGKQRNTLQSDGCQGLTKLLSTNPFLSFLNLSGNSIGNEGVKCIALAFKEPNTISALQSLDLSDNDITARGSPFLRDILMQSPLLELSIRGNFIGDNGCLKICEALRGDRTKVKRLDVSNCKIGYLGILKLLDSVKANYSIQALTLNRNMNDLSVKPSFRSVMTLISQNHFLVELNFRQSGLGDVFAIALGEGLRNCQKLQRLDLSTNKIADAGAVAIADGLIHRFSNSTLKSLNLSQNRIGDEGGKQLALMLQVNKSLNYLNLCNNTLTEGSGECVVTAMSKNESIIELGVEYNLLSHSQLKTIRGFVQRNQEIHKSTALQIPQSKVDTLKLVRTEIKSVYNALLDHEKQSLVEHYHKDQLLSQQNRLLSERKNKFSDIESEAKKIEARYNQVMKESQISQDKQVSLREVEIARERVEQVAKANTEAAQEIQGMQNKVKERKAEIQKLKQALYKQLLDSELKAKQQESVYKELKVEKHKLLTQKQPKPQPLKAKQPEEQKVEVPVKKSYFNVQPLTNKVVVVKQPILKERQSAIKTVLMSGDMGERVYLTEGGKSLM</sequence>
<evidence type="ECO:0000313" key="5">
    <source>
        <dbReference type="EMBL" id="TNV84850.1"/>
    </source>
</evidence>
<evidence type="ECO:0000256" key="4">
    <source>
        <dbReference type="SAM" id="MobiDB-lite"/>
    </source>
</evidence>
<name>A0A8J8P2W3_HALGN</name>
<dbReference type="OrthoDB" id="292937at2759"/>